<dbReference type="EMBL" id="BMAW01061004">
    <property type="protein sequence ID" value="GFT29202.1"/>
    <property type="molecule type" value="Genomic_DNA"/>
</dbReference>
<organism evidence="8 9">
    <name type="scientific">Nephila pilipes</name>
    <name type="common">Giant wood spider</name>
    <name type="synonym">Nephila maculata</name>
    <dbReference type="NCBI Taxonomy" id="299642"/>
    <lineage>
        <taxon>Eukaryota</taxon>
        <taxon>Metazoa</taxon>
        <taxon>Ecdysozoa</taxon>
        <taxon>Arthropoda</taxon>
        <taxon>Chelicerata</taxon>
        <taxon>Arachnida</taxon>
        <taxon>Araneae</taxon>
        <taxon>Araneomorphae</taxon>
        <taxon>Entelegynae</taxon>
        <taxon>Araneoidea</taxon>
        <taxon>Nephilidae</taxon>
        <taxon>Nephila</taxon>
    </lineage>
</organism>
<evidence type="ECO:0000256" key="1">
    <source>
        <dbReference type="ARBA" id="ARBA00022723"/>
    </source>
</evidence>
<evidence type="ECO:0000259" key="7">
    <source>
        <dbReference type="PROSITE" id="PS50809"/>
    </source>
</evidence>
<dbReference type="PANTHER" id="PTHR12322">
    <property type="entry name" value="DOUBLESEX AND MAB-3 RELATED TRANSCRIPTION FACTOR DMRT"/>
    <property type="match status" value="1"/>
</dbReference>
<dbReference type="InterPro" id="IPR036407">
    <property type="entry name" value="DM_DNA-bd_sf"/>
</dbReference>
<dbReference type="InterPro" id="IPR026607">
    <property type="entry name" value="DMRT"/>
</dbReference>
<feature type="region of interest" description="Disordered" evidence="6">
    <location>
        <begin position="541"/>
        <end position="586"/>
    </location>
</feature>
<sequence length="586" mass="66416">MMKAQNERFWGSAKRFGDEEYTPNVLAEEEIDVVGLSPKPDRVSLSDCNRSISPRFNDDRMFANEDPIYKTTPTVAAPGQYLDKPVAVVNEVGLVSEDVRHYQPLWHASVPPVDVPVVMANEYRNSSHTQEYGKRRYGKVSVIINSPTERMNTLSHLGVDQRYVGPPLECTIANEYSINVLSHQEKYARCSNYGKTAEYNNTTIEEIGKISPSYSLPRPAVDNLRYPETNYRRKYYDEISPQKRKIARYDNVLVFNNKADENVQQSPVGEQQYPDTPLEKMVEYCNKESSRLARRDSPDKIQAEFNNASTEKVCDRSVSHVDKQNAVAQSFNTVPERHRISRHHVVRNFSPKQIVEEQPPKSIPDMVDEENLYTPEKCGKNDEMDSFEQGKYTRCSDHGKISKTIKVLSVEAVADSESNTRSSFTSDDKQKTTTRNNSTEDYPATEHELSVPPSNGNDNFRGDQISARRTKDVPCSSVEVSGGNAQEQKHQRNPKCARCRYHNKITRLKGHKNRCPYRKCLCDKCKLVLERQVVMAKQVALKRRQDAPPPGSDGEDSSSPPPEPVFLPPRSASATTHGVGYCLGER</sequence>
<dbReference type="Proteomes" id="UP000887013">
    <property type="component" value="Unassembled WGS sequence"/>
</dbReference>
<feature type="domain" description="DM" evidence="7">
    <location>
        <begin position="496"/>
        <end position="543"/>
    </location>
</feature>
<dbReference type="PANTHER" id="PTHR12322:SF53">
    <property type="entry name" value="DOUBLESEX-MAB RELATED 11E"/>
    <property type="match status" value="1"/>
</dbReference>
<name>A0A8X6NS61_NEPPI</name>
<evidence type="ECO:0000256" key="4">
    <source>
        <dbReference type="ARBA" id="ARBA00023242"/>
    </source>
</evidence>
<dbReference type="GO" id="GO:0007548">
    <property type="term" value="P:sex differentiation"/>
    <property type="evidence" value="ECO:0007669"/>
    <property type="project" value="TreeGrafter"/>
</dbReference>
<dbReference type="GO" id="GO:0005634">
    <property type="term" value="C:nucleus"/>
    <property type="evidence" value="ECO:0007669"/>
    <property type="project" value="UniProtKB-SubCell"/>
</dbReference>
<reference evidence="8" key="1">
    <citation type="submission" date="2020-08" db="EMBL/GenBank/DDBJ databases">
        <title>Multicomponent nature underlies the extraordinary mechanical properties of spider dragline silk.</title>
        <authorList>
            <person name="Kono N."/>
            <person name="Nakamura H."/>
            <person name="Mori M."/>
            <person name="Yoshida Y."/>
            <person name="Ohtoshi R."/>
            <person name="Malay A.D."/>
            <person name="Moran D.A.P."/>
            <person name="Tomita M."/>
            <person name="Numata K."/>
            <person name="Arakawa K."/>
        </authorList>
    </citation>
    <scope>NUCLEOTIDE SEQUENCE</scope>
</reference>
<evidence type="ECO:0000256" key="3">
    <source>
        <dbReference type="ARBA" id="ARBA00023125"/>
    </source>
</evidence>
<dbReference type="PROSITE" id="PS40000">
    <property type="entry name" value="DM_1"/>
    <property type="match status" value="1"/>
</dbReference>
<gene>
    <name evidence="8" type="primary">dmrta2_1</name>
    <name evidence="8" type="ORF">NPIL_680741</name>
</gene>
<keyword evidence="9" id="KW-1185">Reference proteome</keyword>
<feature type="DNA-binding region" description="DM" evidence="5">
    <location>
        <begin position="496"/>
        <end position="543"/>
    </location>
</feature>
<dbReference type="GO" id="GO:0000981">
    <property type="term" value="F:DNA-binding transcription factor activity, RNA polymerase II-specific"/>
    <property type="evidence" value="ECO:0007669"/>
    <property type="project" value="TreeGrafter"/>
</dbReference>
<proteinExistence type="predicted"/>
<comment type="subcellular location">
    <subcellularLocation>
        <location evidence="5">Nucleus</location>
    </subcellularLocation>
</comment>
<dbReference type="AlphaFoldDB" id="A0A8X6NS61"/>
<keyword evidence="4 5" id="KW-0539">Nucleus</keyword>
<dbReference type="Pfam" id="PF00751">
    <property type="entry name" value="DM"/>
    <property type="match status" value="1"/>
</dbReference>
<dbReference type="SUPFAM" id="SSF82927">
    <property type="entry name" value="Cysteine-rich DNA binding domain, (DM domain)"/>
    <property type="match status" value="1"/>
</dbReference>
<dbReference type="Gene3D" id="4.10.1040.10">
    <property type="entry name" value="DM DNA-binding domain"/>
    <property type="match status" value="1"/>
</dbReference>
<keyword evidence="3 5" id="KW-0238">DNA-binding</keyword>
<keyword evidence="1 5" id="KW-0479">Metal-binding</keyword>
<dbReference type="PROSITE" id="PS50809">
    <property type="entry name" value="DM_2"/>
    <property type="match status" value="1"/>
</dbReference>
<comment type="caution">
    <text evidence="8">The sequence shown here is derived from an EMBL/GenBank/DDBJ whole genome shotgun (WGS) entry which is preliminary data.</text>
</comment>
<evidence type="ECO:0000256" key="6">
    <source>
        <dbReference type="SAM" id="MobiDB-lite"/>
    </source>
</evidence>
<dbReference type="InterPro" id="IPR001275">
    <property type="entry name" value="DM_DNA-bd"/>
</dbReference>
<evidence type="ECO:0000256" key="2">
    <source>
        <dbReference type="ARBA" id="ARBA00022833"/>
    </source>
</evidence>
<dbReference type="OrthoDB" id="6162476at2759"/>
<dbReference type="GO" id="GO:0000978">
    <property type="term" value="F:RNA polymerase II cis-regulatory region sequence-specific DNA binding"/>
    <property type="evidence" value="ECO:0007669"/>
    <property type="project" value="TreeGrafter"/>
</dbReference>
<feature type="region of interest" description="Disordered" evidence="6">
    <location>
        <begin position="413"/>
        <end position="492"/>
    </location>
</feature>
<dbReference type="SMART" id="SM00301">
    <property type="entry name" value="DM"/>
    <property type="match status" value="1"/>
</dbReference>
<feature type="compositionally biased region" description="Polar residues" evidence="6">
    <location>
        <begin position="416"/>
        <end position="425"/>
    </location>
</feature>
<dbReference type="GO" id="GO:0046872">
    <property type="term" value="F:metal ion binding"/>
    <property type="evidence" value="ECO:0007669"/>
    <property type="project" value="UniProtKB-KW"/>
</dbReference>
<evidence type="ECO:0000256" key="5">
    <source>
        <dbReference type="PROSITE-ProRule" id="PRU00070"/>
    </source>
</evidence>
<keyword evidence="2 5" id="KW-0862">Zinc</keyword>
<evidence type="ECO:0000313" key="9">
    <source>
        <dbReference type="Proteomes" id="UP000887013"/>
    </source>
</evidence>
<protein>
    <submittedName>
        <fullName evidence="8">Doublesex-and mab-3-related transcription factor A2</fullName>
    </submittedName>
</protein>
<accession>A0A8X6NS61</accession>
<evidence type="ECO:0000313" key="8">
    <source>
        <dbReference type="EMBL" id="GFT29202.1"/>
    </source>
</evidence>